<organism evidence="2 3">
    <name type="scientific">Gordonia phage Sixama</name>
    <dbReference type="NCBI Taxonomy" id="2653271"/>
    <lineage>
        <taxon>Viruses</taxon>
        <taxon>Duplodnaviria</taxon>
        <taxon>Heunggongvirae</taxon>
        <taxon>Uroviricota</taxon>
        <taxon>Caudoviricetes</taxon>
        <taxon>Sixamavirus</taxon>
        <taxon>Sixamavirus sixama</taxon>
    </lineage>
</organism>
<dbReference type="Pfam" id="PF00196">
    <property type="entry name" value="GerE"/>
    <property type="match status" value="1"/>
</dbReference>
<keyword evidence="3" id="KW-1185">Reference proteome</keyword>
<evidence type="ECO:0000313" key="2">
    <source>
        <dbReference type="EMBL" id="QGF20209.1"/>
    </source>
</evidence>
<name>A0A5Q2F110_9CAUD</name>
<protein>
    <submittedName>
        <fullName evidence="2">Helix-turn-helix DNA binding domain protein</fullName>
    </submittedName>
</protein>
<dbReference type="EMBL" id="MN484601">
    <property type="protein sequence ID" value="QGF20209.1"/>
    <property type="molecule type" value="Genomic_DNA"/>
</dbReference>
<dbReference type="KEGG" id="vg:77924198"/>
<feature type="domain" description="HTH luxR-type" evidence="1">
    <location>
        <begin position="14"/>
        <end position="48"/>
    </location>
</feature>
<dbReference type="Gene3D" id="1.10.10.10">
    <property type="entry name" value="Winged helix-like DNA-binding domain superfamily/Winged helix DNA-binding domain"/>
    <property type="match status" value="1"/>
</dbReference>
<dbReference type="RefSeq" id="YP_010648739.1">
    <property type="nucleotide sequence ID" value="NC_070762.1"/>
</dbReference>
<dbReference type="InterPro" id="IPR036388">
    <property type="entry name" value="WH-like_DNA-bd_sf"/>
</dbReference>
<evidence type="ECO:0000313" key="3">
    <source>
        <dbReference type="Proteomes" id="UP000400849"/>
    </source>
</evidence>
<reference evidence="2 3" key="1">
    <citation type="submission" date="2019-09" db="EMBL/GenBank/DDBJ databases">
        <authorList>
            <person name="Christie C.A."/>
            <person name="Diallo A.S."/>
            <person name="Dixon Z."/>
            <person name="McIntosh P.M."/>
            <person name="Murthy K.H."/>
            <person name="Rosen M.G."/>
            <person name="Simpson L.M."/>
            <person name="Koustas K."/>
            <person name="Fogarty M.P."/>
            <person name="Molloy S.D."/>
            <person name="Garlena R.A."/>
            <person name="Russell D.A."/>
            <person name="Pope W.H."/>
            <person name="Jacobs-Sera D."/>
            <person name="Hatfull G.F."/>
        </authorList>
    </citation>
    <scope>NUCLEOTIDE SEQUENCE [LARGE SCALE GENOMIC DNA]</scope>
</reference>
<accession>A0A5Q2F110</accession>
<dbReference type="GO" id="GO:0003677">
    <property type="term" value="F:DNA binding"/>
    <property type="evidence" value="ECO:0007669"/>
    <property type="project" value="InterPro"/>
</dbReference>
<evidence type="ECO:0000259" key="1">
    <source>
        <dbReference type="Pfam" id="PF00196"/>
    </source>
</evidence>
<dbReference type="InterPro" id="IPR000792">
    <property type="entry name" value="Tscrpt_reg_LuxR_C"/>
</dbReference>
<sequence>MAWSESARDAKRNNLAKRQIKVGELWVQGLNEKEIAKSLSASVSTIKLDLRDMGLVKGRSRYDKDTD</sequence>
<dbReference type="SUPFAM" id="SSF46894">
    <property type="entry name" value="C-terminal effector domain of the bipartite response regulators"/>
    <property type="match status" value="1"/>
</dbReference>
<dbReference type="GO" id="GO:0006355">
    <property type="term" value="P:regulation of DNA-templated transcription"/>
    <property type="evidence" value="ECO:0007669"/>
    <property type="project" value="InterPro"/>
</dbReference>
<dbReference type="GeneID" id="77924198"/>
<dbReference type="Proteomes" id="UP000400849">
    <property type="component" value="Segment"/>
</dbReference>
<gene>
    <name evidence="2" type="primary">30</name>
    <name evidence="2" type="ORF">SEA_SIXAMA_30</name>
</gene>
<dbReference type="InterPro" id="IPR016032">
    <property type="entry name" value="Sig_transdc_resp-reg_C-effctor"/>
</dbReference>
<proteinExistence type="predicted"/>